<sequence>MAPAFRRVKISGAVDVAASCVLSQSGLPNPIEKRNETEGFYRLKMRIGVLKYEIGGRGKPKLNEKLLAIEPYVIDYLVPILHLYGKFRGLTISTASANYSQVAA</sequence>
<protein>
    <submittedName>
        <fullName evidence="1">Uncharacterized protein</fullName>
    </submittedName>
</protein>
<evidence type="ECO:0000313" key="1">
    <source>
        <dbReference type="EMBL" id="KAK7344230.1"/>
    </source>
</evidence>
<dbReference type="AlphaFoldDB" id="A0AAN9LXG9"/>
<name>A0AAN9LXG9_CANGL</name>
<proteinExistence type="predicted"/>
<accession>A0AAN9LXG9</accession>
<organism evidence="1 2">
    <name type="scientific">Canavalia gladiata</name>
    <name type="common">Sword bean</name>
    <name type="synonym">Dolichos gladiatus</name>
    <dbReference type="NCBI Taxonomy" id="3824"/>
    <lineage>
        <taxon>Eukaryota</taxon>
        <taxon>Viridiplantae</taxon>
        <taxon>Streptophyta</taxon>
        <taxon>Embryophyta</taxon>
        <taxon>Tracheophyta</taxon>
        <taxon>Spermatophyta</taxon>
        <taxon>Magnoliopsida</taxon>
        <taxon>eudicotyledons</taxon>
        <taxon>Gunneridae</taxon>
        <taxon>Pentapetalae</taxon>
        <taxon>rosids</taxon>
        <taxon>fabids</taxon>
        <taxon>Fabales</taxon>
        <taxon>Fabaceae</taxon>
        <taxon>Papilionoideae</taxon>
        <taxon>50 kb inversion clade</taxon>
        <taxon>NPAAA clade</taxon>
        <taxon>indigoferoid/millettioid clade</taxon>
        <taxon>Phaseoleae</taxon>
        <taxon>Canavalia</taxon>
    </lineage>
</organism>
<comment type="caution">
    <text evidence="1">The sequence shown here is derived from an EMBL/GenBank/DDBJ whole genome shotgun (WGS) entry which is preliminary data.</text>
</comment>
<evidence type="ECO:0000313" key="2">
    <source>
        <dbReference type="Proteomes" id="UP001367508"/>
    </source>
</evidence>
<dbReference type="Proteomes" id="UP001367508">
    <property type="component" value="Unassembled WGS sequence"/>
</dbReference>
<dbReference type="EMBL" id="JAYMYQ010000003">
    <property type="protein sequence ID" value="KAK7344230.1"/>
    <property type="molecule type" value="Genomic_DNA"/>
</dbReference>
<keyword evidence="2" id="KW-1185">Reference proteome</keyword>
<gene>
    <name evidence="1" type="ORF">VNO77_13598</name>
</gene>
<reference evidence="1 2" key="1">
    <citation type="submission" date="2024-01" db="EMBL/GenBank/DDBJ databases">
        <title>The genomes of 5 underutilized Papilionoideae crops provide insights into root nodulation and disease resistanc.</title>
        <authorList>
            <person name="Jiang F."/>
        </authorList>
    </citation>
    <scope>NUCLEOTIDE SEQUENCE [LARGE SCALE GENOMIC DNA]</scope>
    <source>
        <strain evidence="1">LVBAO_FW01</strain>
        <tissue evidence="1">Leaves</tissue>
    </source>
</reference>